<feature type="compositionally biased region" description="Low complexity" evidence="1">
    <location>
        <begin position="129"/>
        <end position="145"/>
    </location>
</feature>
<feature type="region of interest" description="Disordered" evidence="1">
    <location>
        <begin position="122"/>
        <end position="237"/>
    </location>
</feature>
<evidence type="ECO:0000313" key="3">
    <source>
        <dbReference type="Proteomes" id="UP000694401"/>
    </source>
</evidence>
<dbReference type="AlphaFoldDB" id="A0A8D2QMG2"/>
<name>A0A8D2QMG2_ZOSLA</name>
<evidence type="ECO:0000313" key="2">
    <source>
        <dbReference type="Ensembl" id="ENSZLMP00000004068.1"/>
    </source>
</evidence>
<organism evidence="2 3">
    <name type="scientific">Zosterops lateralis melanops</name>
    <dbReference type="NCBI Taxonomy" id="1220523"/>
    <lineage>
        <taxon>Eukaryota</taxon>
        <taxon>Metazoa</taxon>
        <taxon>Chordata</taxon>
        <taxon>Craniata</taxon>
        <taxon>Vertebrata</taxon>
        <taxon>Euteleostomi</taxon>
        <taxon>Archelosauria</taxon>
        <taxon>Archosauria</taxon>
        <taxon>Dinosauria</taxon>
        <taxon>Saurischia</taxon>
        <taxon>Theropoda</taxon>
        <taxon>Coelurosauria</taxon>
        <taxon>Aves</taxon>
        <taxon>Neognathae</taxon>
        <taxon>Neoaves</taxon>
        <taxon>Telluraves</taxon>
        <taxon>Australaves</taxon>
        <taxon>Passeriformes</taxon>
        <taxon>Sylvioidea</taxon>
        <taxon>Zosteropidae</taxon>
        <taxon>Zosterops</taxon>
    </lineage>
</organism>
<reference evidence="2" key="1">
    <citation type="submission" date="2025-08" db="UniProtKB">
        <authorList>
            <consortium name="Ensembl"/>
        </authorList>
    </citation>
    <scope>IDENTIFICATION</scope>
</reference>
<reference evidence="2" key="2">
    <citation type="submission" date="2025-09" db="UniProtKB">
        <authorList>
            <consortium name="Ensembl"/>
        </authorList>
    </citation>
    <scope>IDENTIFICATION</scope>
</reference>
<accession>A0A8D2QMG2</accession>
<dbReference type="Proteomes" id="UP000694401">
    <property type="component" value="Unassembled WGS sequence"/>
</dbReference>
<proteinExistence type="predicted"/>
<evidence type="ECO:0000256" key="1">
    <source>
        <dbReference type="SAM" id="MobiDB-lite"/>
    </source>
</evidence>
<sequence>MWVLLQYTFHSSISPKYLVYFPGHHLERVSSSISLSAVSVPSRGISQSAFLISGFAHRSTRLLPGFGNSLQMYFPHLGTQDSFLSWVVSCGSSWELEFHRSSAACAAFQQLCLSSQSPEQAGEGVQRKGAQSSEQAGEGAQSSEQGGEDAQSSEQEEKGSQSSEQAREGAQSSEQAGEGAQSPHQGGEGAQSREQAEKGSQSSEQAGDGAQSSEQAGEGAQTKIPGVFSWNQEPGAS</sequence>
<keyword evidence="3" id="KW-1185">Reference proteome</keyword>
<protein>
    <submittedName>
        <fullName evidence="2">Uncharacterized protein</fullName>
    </submittedName>
</protein>
<dbReference type="Ensembl" id="ENSZLMT00000004207.1">
    <property type="protein sequence ID" value="ENSZLMP00000004068.1"/>
    <property type="gene ID" value="ENSZLMG00000002921.1"/>
</dbReference>
<feature type="compositionally biased region" description="Polar residues" evidence="1">
    <location>
        <begin position="198"/>
        <end position="215"/>
    </location>
</feature>